<evidence type="ECO:0000259" key="2">
    <source>
        <dbReference type="Pfam" id="PF21599"/>
    </source>
</evidence>
<protein>
    <submittedName>
        <fullName evidence="3">(pine wood nematode) hypothetical protein</fullName>
    </submittedName>
</protein>
<sequence>MNPSGPSFSTDQDLPDYRRIKKGAEFSSFDEFNRHFSAWKEHYHHPFRIYNSDKFRLANGEVHPIFKVRAVSYHCSRYGEPRPRGNNPLGGRPTKHLACGCRAGLRIVYNANGECLRITTFNDAHNGHRTSAEEYNSIVNKQYKRLFSQETRESLSKPSCDGLLSSSEEKLPKNSSKSDNITSNPKLFPVIPYHLHYLMFLKSLNSTFSKSNLTSDTTITTINK</sequence>
<feature type="region of interest" description="Disordered" evidence="1">
    <location>
        <begin position="156"/>
        <end position="180"/>
    </location>
</feature>
<dbReference type="OrthoDB" id="5915810at2759"/>
<dbReference type="AlphaFoldDB" id="A0A1I7SA14"/>
<keyword evidence="5" id="KW-1185">Reference proteome</keyword>
<dbReference type="InterPro" id="IPR048325">
    <property type="entry name" value="ZSWIM3_N"/>
</dbReference>
<evidence type="ECO:0000256" key="1">
    <source>
        <dbReference type="SAM" id="MobiDB-lite"/>
    </source>
</evidence>
<dbReference type="Pfam" id="PF21599">
    <property type="entry name" value="ZSWIM3_N"/>
    <property type="match status" value="1"/>
</dbReference>
<dbReference type="EMBL" id="CAJFCV020000005">
    <property type="protein sequence ID" value="CAG9126067.1"/>
    <property type="molecule type" value="Genomic_DNA"/>
</dbReference>
<evidence type="ECO:0000313" key="5">
    <source>
        <dbReference type="Proteomes" id="UP000659654"/>
    </source>
</evidence>
<reference evidence="3" key="2">
    <citation type="submission" date="2020-09" db="EMBL/GenBank/DDBJ databases">
        <authorList>
            <person name="Kikuchi T."/>
        </authorList>
    </citation>
    <scope>NUCLEOTIDE SEQUENCE</scope>
    <source>
        <strain evidence="3">Ka4C1</strain>
    </source>
</reference>
<dbReference type="WBParaSite" id="BXY_0986100.1">
    <property type="protein sequence ID" value="BXY_0986100.1"/>
    <property type="gene ID" value="BXY_0986100"/>
</dbReference>
<organism evidence="4 6">
    <name type="scientific">Bursaphelenchus xylophilus</name>
    <name type="common">Pinewood nematode worm</name>
    <name type="synonym">Aphelenchoides xylophilus</name>
    <dbReference type="NCBI Taxonomy" id="6326"/>
    <lineage>
        <taxon>Eukaryota</taxon>
        <taxon>Metazoa</taxon>
        <taxon>Ecdysozoa</taxon>
        <taxon>Nematoda</taxon>
        <taxon>Chromadorea</taxon>
        <taxon>Rhabditida</taxon>
        <taxon>Tylenchina</taxon>
        <taxon>Tylenchomorpha</taxon>
        <taxon>Aphelenchoidea</taxon>
        <taxon>Aphelenchoididae</taxon>
        <taxon>Bursaphelenchus</taxon>
    </lineage>
</organism>
<dbReference type="Proteomes" id="UP000095284">
    <property type="component" value="Unplaced"/>
</dbReference>
<dbReference type="EMBL" id="CAJFDI010000005">
    <property type="protein sequence ID" value="CAD5232912.1"/>
    <property type="molecule type" value="Genomic_DNA"/>
</dbReference>
<reference evidence="6" key="1">
    <citation type="submission" date="2016-11" db="UniProtKB">
        <authorList>
            <consortium name="WormBaseParasite"/>
        </authorList>
    </citation>
    <scope>IDENTIFICATION</scope>
</reference>
<feature type="domain" description="ZSWIM3 N-terminal" evidence="2">
    <location>
        <begin position="21"/>
        <end position="126"/>
    </location>
</feature>
<evidence type="ECO:0000313" key="3">
    <source>
        <dbReference type="EMBL" id="CAD5232912.1"/>
    </source>
</evidence>
<dbReference type="Proteomes" id="UP000659654">
    <property type="component" value="Unassembled WGS sequence"/>
</dbReference>
<dbReference type="InterPro" id="IPR052579">
    <property type="entry name" value="Zinc_finger_SWIM"/>
</dbReference>
<dbReference type="PANTHER" id="PTHR31569">
    <property type="entry name" value="SWIM-TYPE DOMAIN-CONTAINING PROTEIN"/>
    <property type="match status" value="1"/>
</dbReference>
<dbReference type="PANTHER" id="PTHR31569:SF0">
    <property type="entry name" value="ZINC FINGER SWIM DOMAIN-CONTAINING PROTEIN 1"/>
    <property type="match status" value="1"/>
</dbReference>
<name>A0A1I7SA14_BURXY</name>
<accession>A0A1I7SA14</accession>
<evidence type="ECO:0000313" key="6">
    <source>
        <dbReference type="WBParaSite" id="BXY_0986100.1"/>
    </source>
</evidence>
<gene>
    <name evidence="3" type="ORF">BXYJ_LOCUS13003</name>
</gene>
<evidence type="ECO:0000313" key="4">
    <source>
        <dbReference type="Proteomes" id="UP000095284"/>
    </source>
</evidence>
<dbReference type="Proteomes" id="UP000582659">
    <property type="component" value="Unassembled WGS sequence"/>
</dbReference>
<proteinExistence type="predicted"/>